<evidence type="ECO:0000259" key="2">
    <source>
        <dbReference type="Pfam" id="PF02174"/>
    </source>
</evidence>
<feature type="compositionally biased region" description="Basic and acidic residues" evidence="1">
    <location>
        <begin position="66"/>
        <end position="86"/>
    </location>
</feature>
<feature type="domain" description="IRS-type PTB" evidence="2">
    <location>
        <begin position="177"/>
        <end position="242"/>
    </location>
</feature>
<organism evidence="3 4">
    <name type="scientific">Crassostrea virginica</name>
    <name type="common">Eastern oyster</name>
    <dbReference type="NCBI Taxonomy" id="6565"/>
    <lineage>
        <taxon>Eukaryota</taxon>
        <taxon>Metazoa</taxon>
        <taxon>Spiralia</taxon>
        <taxon>Lophotrochozoa</taxon>
        <taxon>Mollusca</taxon>
        <taxon>Bivalvia</taxon>
        <taxon>Autobranchia</taxon>
        <taxon>Pteriomorphia</taxon>
        <taxon>Ostreida</taxon>
        <taxon>Ostreoidea</taxon>
        <taxon>Ostreidae</taxon>
        <taxon>Crassostrea</taxon>
    </lineage>
</organism>
<accession>A0A8B8ELB7</accession>
<dbReference type="GeneID" id="111135098"/>
<dbReference type="Proteomes" id="UP000694844">
    <property type="component" value="Chromosome 5"/>
</dbReference>
<dbReference type="AlphaFoldDB" id="A0A8B8ELB7"/>
<feature type="compositionally biased region" description="Acidic residues" evidence="1">
    <location>
        <begin position="87"/>
        <end position="99"/>
    </location>
</feature>
<reference evidence="4" key="1">
    <citation type="submission" date="2025-08" db="UniProtKB">
        <authorList>
            <consortium name="RefSeq"/>
        </authorList>
    </citation>
    <scope>IDENTIFICATION</scope>
    <source>
        <tissue evidence="4">Whole sample</tissue>
    </source>
</reference>
<dbReference type="InterPro" id="IPR002404">
    <property type="entry name" value="IRS_PTB"/>
</dbReference>
<evidence type="ECO:0000256" key="1">
    <source>
        <dbReference type="SAM" id="MobiDB-lite"/>
    </source>
</evidence>
<evidence type="ECO:0000313" key="4">
    <source>
        <dbReference type="RefSeq" id="XP_022340543.1"/>
    </source>
</evidence>
<feature type="region of interest" description="Disordered" evidence="1">
    <location>
        <begin position="56"/>
        <end position="137"/>
    </location>
</feature>
<protein>
    <submittedName>
        <fullName evidence="4">Uncharacterized protein LOC111135098 isoform X1</fullName>
    </submittedName>
</protein>
<evidence type="ECO:0000313" key="3">
    <source>
        <dbReference type="Proteomes" id="UP000694844"/>
    </source>
</evidence>
<dbReference type="RefSeq" id="XP_022340543.1">
    <property type="nucleotide sequence ID" value="XM_022484835.1"/>
</dbReference>
<dbReference type="Gene3D" id="2.30.29.30">
    <property type="entry name" value="Pleckstrin-homology domain (PH domain)/Phosphotyrosine-binding domain (PTB)"/>
    <property type="match status" value="1"/>
</dbReference>
<dbReference type="OrthoDB" id="6288437at2759"/>
<dbReference type="Pfam" id="PF02174">
    <property type="entry name" value="IRS"/>
    <property type="match status" value="1"/>
</dbReference>
<dbReference type="SUPFAM" id="SSF50729">
    <property type="entry name" value="PH domain-like"/>
    <property type="match status" value="1"/>
</dbReference>
<name>A0A8B8ELB7_CRAVI</name>
<sequence length="275" mass="31596">MLLVWLTGPGSFDWLSILWFLQMRRRKKSLTIHFFSNMSEISEETEELLLAEDRISERSSISNSSKETEKEKRKSEEETHRVKAESDTDQSELSSDDDTSNSPTGKRKYKEEDVLEEQSVNPLIDKAEDSGDPLSQMEMTQFNDDSLEPCPPPCSNAPREKNNRYEVLVNCTVASDQLGLSGRFCLHLKAKSLDLEDCDTQDTVHSWKYRHIQKFGYNKSTNDFLMVTRRRNKFGHGVFDFHVMGDPRKIIDSLQDKSGCSLRLADNANRISNLT</sequence>
<proteinExistence type="predicted"/>
<keyword evidence="3" id="KW-1185">Reference proteome</keyword>
<dbReference type="InterPro" id="IPR011993">
    <property type="entry name" value="PH-like_dom_sf"/>
</dbReference>
<dbReference type="KEGG" id="cvn:111135098"/>
<gene>
    <name evidence="4" type="primary">LOC111135098</name>
</gene>